<name>A0A0E3SBX6_9EURY</name>
<dbReference type="AlphaFoldDB" id="A0A0E3SBX6"/>
<gene>
    <name evidence="1" type="ORF">MSHOH_1873</name>
</gene>
<dbReference type="PANTHER" id="PTHR30566">
    <property type="entry name" value="YNAI-RELATED MECHANOSENSITIVE ION CHANNEL"/>
    <property type="match status" value="1"/>
</dbReference>
<reference evidence="1 2" key="1">
    <citation type="submission" date="2014-07" db="EMBL/GenBank/DDBJ databases">
        <title>Methanogenic archaea and the global carbon cycle.</title>
        <authorList>
            <person name="Henriksen J.R."/>
            <person name="Luke J."/>
            <person name="Reinhart S."/>
            <person name="Benedict M.N."/>
            <person name="Youngblut N.D."/>
            <person name="Metcalf M.E."/>
            <person name="Whitaker R.J."/>
            <person name="Metcalf W.W."/>
        </authorList>
    </citation>
    <scope>NUCLEOTIDE SEQUENCE [LARGE SCALE GENOMIC DNA]</scope>
    <source>
        <strain evidence="1 2">HB-1</strain>
    </source>
</reference>
<dbReference type="PANTHER" id="PTHR30566:SF5">
    <property type="entry name" value="MECHANOSENSITIVE ION CHANNEL PROTEIN 1, MITOCHONDRIAL-RELATED"/>
    <property type="match status" value="1"/>
</dbReference>
<dbReference type="Gene3D" id="2.30.30.60">
    <property type="match status" value="1"/>
</dbReference>
<dbReference type="STRING" id="1434110.MSHOH_1873"/>
<dbReference type="InterPro" id="IPR023408">
    <property type="entry name" value="MscS_beta-dom_sf"/>
</dbReference>
<dbReference type="PATRIC" id="fig|1434110.4.peg.2383"/>
<evidence type="ECO:0008006" key="3">
    <source>
        <dbReference type="Google" id="ProtNLM"/>
    </source>
</evidence>
<keyword evidence="2" id="KW-1185">Reference proteome</keyword>
<dbReference type="EMBL" id="CP009516">
    <property type="protein sequence ID" value="AKB78356.1"/>
    <property type="molecule type" value="Genomic_DNA"/>
</dbReference>
<proteinExistence type="predicted"/>
<accession>A0A0E3SBX6</accession>
<dbReference type="HOGENOM" id="CLU_1551751_0_0_2"/>
<dbReference type="Gene3D" id="3.30.70.100">
    <property type="match status" value="1"/>
</dbReference>
<evidence type="ECO:0000313" key="1">
    <source>
        <dbReference type="EMBL" id="AKB78356.1"/>
    </source>
</evidence>
<protein>
    <recommendedName>
        <fullName evidence="3">Small-conductance mechanosensitive channel</fullName>
    </recommendedName>
</protein>
<dbReference type="RefSeq" id="WP_269851823.1">
    <property type="nucleotide sequence ID" value="NZ_BBCW01000079.1"/>
</dbReference>
<dbReference type="GeneID" id="24831097"/>
<sequence>MIQVGDNIGDVLDTGNFSTKIMEIREWGNSDQYTGRIIQLPNSFVLNQPIKNYTRDFSFIWDEIRIMLIYGSNWKKAREIALNITNPVVKELESRAKEELMRMGEKYFISTYDVKTSIYTSIGENWIEMRLRYVVDPRKRRAVNNLLTSRILEAFEKEEDIVVGTVVSIDAVKASTKEE</sequence>
<dbReference type="KEGG" id="mhor:MSHOH_1873"/>
<organism evidence="1 2">
    <name type="scientific">Methanosarcina horonobensis HB-1 = JCM 15518</name>
    <dbReference type="NCBI Taxonomy" id="1434110"/>
    <lineage>
        <taxon>Archaea</taxon>
        <taxon>Methanobacteriati</taxon>
        <taxon>Methanobacteriota</taxon>
        <taxon>Stenosarchaea group</taxon>
        <taxon>Methanomicrobia</taxon>
        <taxon>Methanosarcinales</taxon>
        <taxon>Methanosarcinaceae</taxon>
        <taxon>Methanosarcina</taxon>
    </lineage>
</organism>
<evidence type="ECO:0000313" key="2">
    <source>
        <dbReference type="Proteomes" id="UP000033101"/>
    </source>
</evidence>
<dbReference type="Proteomes" id="UP000033101">
    <property type="component" value="Chromosome"/>
</dbReference>